<sequence>MVMIRETTYIYRYATCAQSSVWLWWLLSISYLLTIICVAMVDSSIFFFIFHSVDVKENICLKYIKKNSSYSVESWKAIDL</sequence>
<organism evidence="2 3">
    <name type="scientific">Ceratopteris richardii</name>
    <name type="common">Triangle waterfern</name>
    <dbReference type="NCBI Taxonomy" id="49495"/>
    <lineage>
        <taxon>Eukaryota</taxon>
        <taxon>Viridiplantae</taxon>
        <taxon>Streptophyta</taxon>
        <taxon>Embryophyta</taxon>
        <taxon>Tracheophyta</taxon>
        <taxon>Polypodiopsida</taxon>
        <taxon>Polypodiidae</taxon>
        <taxon>Polypodiales</taxon>
        <taxon>Pteridineae</taxon>
        <taxon>Pteridaceae</taxon>
        <taxon>Parkerioideae</taxon>
        <taxon>Ceratopteris</taxon>
    </lineage>
</organism>
<evidence type="ECO:0000313" key="2">
    <source>
        <dbReference type="EMBL" id="KAH7437063.1"/>
    </source>
</evidence>
<name>A0A8T2UTG6_CERRI</name>
<keyword evidence="3" id="KW-1185">Reference proteome</keyword>
<protein>
    <submittedName>
        <fullName evidence="2">Uncharacterized protein</fullName>
    </submittedName>
</protein>
<dbReference type="AlphaFoldDB" id="A0A8T2UTG6"/>
<feature type="transmembrane region" description="Helical" evidence="1">
    <location>
        <begin position="21"/>
        <end position="50"/>
    </location>
</feature>
<proteinExistence type="predicted"/>
<comment type="caution">
    <text evidence="2">The sequence shown here is derived from an EMBL/GenBank/DDBJ whole genome shotgun (WGS) entry which is preliminary data.</text>
</comment>
<keyword evidence="1" id="KW-0472">Membrane</keyword>
<keyword evidence="1" id="KW-0812">Transmembrane</keyword>
<dbReference type="EMBL" id="CM035410">
    <property type="protein sequence ID" value="KAH7437063.1"/>
    <property type="molecule type" value="Genomic_DNA"/>
</dbReference>
<reference evidence="2" key="1">
    <citation type="submission" date="2021-08" db="EMBL/GenBank/DDBJ databases">
        <title>WGS assembly of Ceratopteris richardii.</title>
        <authorList>
            <person name="Marchant D.B."/>
            <person name="Chen G."/>
            <person name="Jenkins J."/>
            <person name="Shu S."/>
            <person name="Leebens-Mack J."/>
            <person name="Grimwood J."/>
            <person name="Schmutz J."/>
            <person name="Soltis P."/>
            <person name="Soltis D."/>
            <person name="Chen Z.-H."/>
        </authorList>
    </citation>
    <scope>NUCLEOTIDE SEQUENCE</scope>
    <source>
        <strain evidence="2">Whitten #5841</strain>
        <tissue evidence="2">Leaf</tissue>
    </source>
</reference>
<dbReference type="Proteomes" id="UP000825935">
    <property type="component" value="Chromosome 5"/>
</dbReference>
<evidence type="ECO:0000256" key="1">
    <source>
        <dbReference type="SAM" id="Phobius"/>
    </source>
</evidence>
<gene>
    <name evidence="2" type="ORF">KP509_05G054600</name>
</gene>
<keyword evidence="1" id="KW-1133">Transmembrane helix</keyword>
<accession>A0A8T2UTG6</accession>
<evidence type="ECO:0000313" key="3">
    <source>
        <dbReference type="Proteomes" id="UP000825935"/>
    </source>
</evidence>